<accession>A0A087MJX4</accession>
<reference evidence="7 8" key="2">
    <citation type="journal article" date="2015" name="Stand. Genomic Sci.">
        <title>High quality draft genomic sequence of Arenimonas donghaensis DSM 18148(T).</title>
        <authorList>
            <person name="Chen F."/>
            <person name="Wang H."/>
            <person name="Cao Y."/>
            <person name="Li X."/>
            <person name="Wang G."/>
        </authorList>
    </citation>
    <scope>NUCLEOTIDE SEQUENCE [LARGE SCALE GENOMIC DNA]</scope>
    <source>
        <strain evidence="7 8">HO3-R19</strain>
    </source>
</reference>
<protein>
    <submittedName>
        <fullName evidence="7">Uncharacterized protein</fullName>
    </submittedName>
</protein>
<evidence type="ECO:0000256" key="1">
    <source>
        <dbReference type="ARBA" id="ARBA00022679"/>
    </source>
</evidence>
<feature type="transmembrane region" description="Helical" evidence="4">
    <location>
        <begin position="75"/>
        <end position="101"/>
    </location>
</feature>
<dbReference type="PANTHER" id="PTHR24421:SF63">
    <property type="entry name" value="SENSOR HISTIDINE KINASE DESK"/>
    <property type="match status" value="1"/>
</dbReference>
<dbReference type="CDD" id="cd16917">
    <property type="entry name" value="HATPase_UhpB-NarQ-NarX-like"/>
    <property type="match status" value="1"/>
</dbReference>
<name>A0A087MJX4_9GAMM</name>
<evidence type="ECO:0000259" key="5">
    <source>
        <dbReference type="Pfam" id="PF02518"/>
    </source>
</evidence>
<dbReference type="Pfam" id="PF02518">
    <property type="entry name" value="HATPase_c"/>
    <property type="match status" value="1"/>
</dbReference>
<dbReference type="InterPro" id="IPR003594">
    <property type="entry name" value="HATPase_dom"/>
</dbReference>
<dbReference type="InterPro" id="IPR011712">
    <property type="entry name" value="Sig_transdc_His_kin_sub3_dim/P"/>
</dbReference>
<dbReference type="RefSeq" id="WP_051924365.1">
    <property type="nucleotide sequence ID" value="NZ_AVCJ01000006.1"/>
</dbReference>
<evidence type="ECO:0000259" key="6">
    <source>
        <dbReference type="Pfam" id="PF07730"/>
    </source>
</evidence>
<comment type="caution">
    <text evidence="7">The sequence shown here is derived from an EMBL/GenBank/DDBJ whole genome shotgun (WGS) entry which is preliminary data.</text>
</comment>
<dbReference type="PANTHER" id="PTHR24421">
    <property type="entry name" value="NITRATE/NITRITE SENSOR PROTEIN NARX-RELATED"/>
    <property type="match status" value="1"/>
</dbReference>
<proteinExistence type="predicted"/>
<feature type="transmembrane region" description="Helical" evidence="4">
    <location>
        <begin position="113"/>
        <end position="133"/>
    </location>
</feature>
<evidence type="ECO:0000256" key="2">
    <source>
        <dbReference type="ARBA" id="ARBA00022777"/>
    </source>
</evidence>
<dbReference type="EMBL" id="AVCJ01000006">
    <property type="protein sequence ID" value="KFL37177.1"/>
    <property type="molecule type" value="Genomic_DNA"/>
</dbReference>
<evidence type="ECO:0000256" key="3">
    <source>
        <dbReference type="ARBA" id="ARBA00023012"/>
    </source>
</evidence>
<keyword evidence="3" id="KW-0902">Two-component regulatory system</keyword>
<dbReference type="GO" id="GO:0000155">
    <property type="term" value="F:phosphorelay sensor kinase activity"/>
    <property type="evidence" value="ECO:0007669"/>
    <property type="project" value="InterPro"/>
</dbReference>
<evidence type="ECO:0000313" key="7">
    <source>
        <dbReference type="EMBL" id="KFL37177.1"/>
    </source>
</evidence>
<feature type="transmembrane region" description="Helical" evidence="4">
    <location>
        <begin position="139"/>
        <end position="159"/>
    </location>
</feature>
<evidence type="ECO:0000256" key="4">
    <source>
        <dbReference type="SAM" id="Phobius"/>
    </source>
</evidence>
<dbReference type="SUPFAM" id="SSF55874">
    <property type="entry name" value="ATPase domain of HSP90 chaperone/DNA topoisomerase II/histidine kinase"/>
    <property type="match status" value="1"/>
</dbReference>
<keyword evidence="4" id="KW-1133">Transmembrane helix</keyword>
<dbReference type="InterPro" id="IPR050482">
    <property type="entry name" value="Sensor_HK_TwoCompSys"/>
</dbReference>
<feature type="transmembrane region" description="Helical" evidence="4">
    <location>
        <begin position="22"/>
        <end position="40"/>
    </location>
</feature>
<dbReference type="Gene3D" id="1.20.5.1930">
    <property type="match status" value="1"/>
</dbReference>
<dbReference type="GO" id="GO:0016020">
    <property type="term" value="C:membrane"/>
    <property type="evidence" value="ECO:0007669"/>
    <property type="project" value="InterPro"/>
</dbReference>
<dbReference type="AlphaFoldDB" id="A0A087MJX4"/>
<sequence length="377" mass="40114">MTALVHTDSRPKPANGDDIHDSPWVTLAYLVFVFLPLAFAPVGVSRLLVASVVAIAVFLPMHFGFYRASPTLRPWLALGVAAVGYGLVPFNPGGHTFLIYACGMVGWAFRPRLAIVVAAGLMALLAAEFWWLMPRPQLALAWSGMSAIIGGLVLAGTLYSREKSRRNAELRLTQQEVARLAAMAERERIGRDLHDLLGHTLSLVAIKSELAGRLVDKDPAAARRQIGEVETVARQALSQVREAVVGIRATGLLAELAAARLALLSADVRLDQRIAPVALTPEAESVLALGLREAVTNILRHARARRVDVELSADAEGVRLGISDDGRGGAIEPNTGLAGMRERLAALGGGLVFDSTPGAGTRLVLSLPRLALQGPSP</sequence>
<reference evidence="8" key="1">
    <citation type="submission" date="2013-08" db="EMBL/GenBank/DDBJ databases">
        <title>Genome sequencing of Arenimonas donghaensis.</title>
        <authorList>
            <person name="Chen F."/>
            <person name="Wang G."/>
        </authorList>
    </citation>
    <scope>NUCLEOTIDE SEQUENCE [LARGE SCALE GENOMIC DNA]</scope>
    <source>
        <strain evidence="8">HO3-R19</strain>
    </source>
</reference>
<dbReference type="Pfam" id="PF07730">
    <property type="entry name" value="HisKA_3"/>
    <property type="match status" value="1"/>
</dbReference>
<dbReference type="STRING" id="1121014.N788_10850"/>
<dbReference type="PATRIC" id="fig|1121014.3.peg.925"/>
<dbReference type="Gene3D" id="3.30.565.10">
    <property type="entry name" value="Histidine kinase-like ATPase, C-terminal domain"/>
    <property type="match status" value="1"/>
</dbReference>
<dbReference type="GO" id="GO:0046983">
    <property type="term" value="F:protein dimerization activity"/>
    <property type="evidence" value="ECO:0007669"/>
    <property type="project" value="InterPro"/>
</dbReference>
<keyword evidence="2" id="KW-0418">Kinase</keyword>
<gene>
    <name evidence="7" type="ORF">N788_10850</name>
</gene>
<dbReference type="InterPro" id="IPR036890">
    <property type="entry name" value="HATPase_C_sf"/>
</dbReference>
<organism evidence="7 8">
    <name type="scientific">Arenimonas donghaensis DSM 18148 = HO3-R19</name>
    <dbReference type="NCBI Taxonomy" id="1121014"/>
    <lineage>
        <taxon>Bacteria</taxon>
        <taxon>Pseudomonadati</taxon>
        <taxon>Pseudomonadota</taxon>
        <taxon>Gammaproteobacteria</taxon>
        <taxon>Lysobacterales</taxon>
        <taxon>Lysobacteraceae</taxon>
        <taxon>Arenimonas</taxon>
    </lineage>
</organism>
<keyword evidence="4" id="KW-0812">Transmembrane</keyword>
<keyword evidence="4" id="KW-0472">Membrane</keyword>
<feature type="domain" description="Histidine kinase/HSP90-like ATPase" evidence="5">
    <location>
        <begin position="289"/>
        <end position="369"/>
    </location>
</feature>
<evidence type="ECO:0000313" key="8">
    <source>
        <dbReference type="Proteomes" id="UP000029085"/>
    </source>
</evidence>
<feature type="transmembrane region" description="Helical" evidence="4">
    <location>
        <begin position="47"/>
        <end position="69"/>
    </location>
</feature>
<dbReference type="Proteomes" id="UP000029085">
    <property type="component" value="Unassembled WGS sequence"/>
</dbReference>
<keyword evidence="1" id="KW-0808">Transferase</keyword>
<feature type="domain" description="Signal transduction histidine kinase subgroup 3 dimerisation and phosphoacceptor" evidence="6">
    <location>
        <begin position="185"/>
        <end position="251"/>
    </location>
</feature>
<keyword evidence="8" id="KW-1185">Reference proteome</keyword>